<dbReference type="EMBL" id="JACEIK010001049">
    <property type="protein sequence ID" value="MCD7465432.1"/>
    <property type="molecule type" value="Genomic_DNA"/>
</dbReference>
<organism evidence="1 2">
    <name type="scientific">Datura stramonium</name>
    <name type="common">Jimsonweed</name>
    <name type="synonym">Common thornapple</name>
    <dbReference type="NCBI Taxonomy" id="4076"/>
    <lineage>
        <taxon>Eukaryota</taxon>
        <taxon>Viridiplantae</taxon>
        <taxon>Streptophyta</taxon>
        <taxon>Embryophyta</taxon>
        <taxon>Tracheophyta</taxon>
        <taxon>Spermatophyta</taxon>
        <taxon>Magnoliopsida</taxon>
        <taxon>eudicotyledons</taxon>
        <taxon>Gunneridae</taxon>
        <taxon>Pentapetalae</taxon>
        <taxon>asterids</taxon>
        <taxon>lamiids</taxon>
        <taxon>Solanales</taxon>
        <taxon>Solanaceae</taxon>
        <taxon>Solanoideae</taxon>
        <taxon>Datureae</taxon>
        <taxon>Datura</taxon>
    </lineage>
</organism>
<feature type="non-terminal residue" evidence="1">
    <location>
        <position position="1"/>
    </location>
</feature>
<name>A0ABS8T253_DATST</name>
<protein>
    <submittedName>
        <fullName evidence="1">Uncharacterized protein</fullName>
    </submittedName>
</protein>
<keyword evidence="2" id="KW-1185">Reference proteome</keyword>
<dbReference type="Proteomes" id="UP000823775">
    <property type="component" value="Unassembled WGS sequence"/>
</dbReference>
<gene>
    <name evidence="1" type="ORF">HAX54_001278</name>
</gene>
<accession>A0ABS8T253</accession>
<reference evidence="1 2" key="1">
    <citation type="journal article" date="2021" name="BMC Genomics">
        <title>Datura genome reveals duplications of psychoactive alkaloid biosynthetic genes and high mutation rate following tissue culture.</title>
        <authorList>
            <person name="Rajewski A."/>
            <person name="Carter-House D."/>
            <person name="Stajich J."/>
            <person name="Litt A."/>
        </authorList>
    </citation>
    <scope>NUCLEOTIDE SEQUENCE [LARGE SCALE GENOMIC DNA]</scope>
    <source>
        <strain evidence="1">AR-01</strain>
    </source>
</reference>
<proteinExistence type="predicted"/>
<evidence type="ECO:0000313" key="1">
    <source>
        <dbReference type="EMBL" id="MCD7465432.1"/>
    </source>
</evidence>
<feature type="non-terminal residue" evidence="1">
    <location>
        <position position="52"/>
    </location>
</feature>
<evidence type="ECO:0000313" key="2">
    <source>
        <dbReference type="Proteomes" id="UP000823775"/>
    </source>
</evidence>
<comment type="caution">
    <text evidence="1">The sequence shown here is derived from an EMBL/GenBank/DDBJ whole genome shotgun (WGS) entry which is preliminary data.</text>
</comment>
<sequence length="52" mass="5623">DHRNGQIYAAVIKAPAATGDADQNSVTKIVGILEARVRGEHPVEQYDMSTQT</sequence>